<keyword evidence="4" id="KW-1185">Reference proteome</keyword>
<evidence type="ECO:0000256" key="2">
    <source>
        <dbReference type="ARBA" id="ARBA00023002"/>
    </source>
</evidence>
<sequence length="353" mass="37238">MSDTADIRYAPEALRGFAKDLFKSAGLEEDKAEAVALYLVEADLMGHTTHGLALAGWYLQSIADGVMMREGSADVISDRGPAVAWGGKRLPGAWLTSQAVKLGCDRAETYGTATITIANSHHIGCLAAYLPIATDRGYMVSIASSSPSGAQVAPFGGRKGVYTPNPVAHGIPTSGDPILIDISASITTVNMAQRLIREGRQYEHEWLMDADGNPSRDPAVIERGGTLLPTGGLDHGQKGYGMALHVEAFTQALSGYGRADAPKGTNAAVTVQVFDPAAFGGREAFLRQTGWLVDACHDNPPRPGVERVRLPGENGLARKRGALANGVRLFPGIIDSLRGHAERLGVSMPSTLA</sequence>
<dbReference type="InterPro" id="IPR003767">
    <property type="entry name" value="Malate/L-lactate_DH-like"/>
</dbReference>
<dbReference type="EMBL" id="JACIDW010000001">
    <property type="protein sequence ID" value="MBB3962483.1"/>
    <property type="molecule type" value="Genomic_DNA"/>
</dbReference>
<proteinExistence type="inferred from homology"/>
<dbReference type="AlphaFoldDB" id="A0A7W6G8H0"/>
<evidence type="ECO:0000313" key="4">
    <source>
        <dbReference type="Proteomes" id="UP000582090"/>
    </source>
</evidence>
<dbReference type="InterPro" id="IPR036111">
    <property type="entry name" value="Mal/L-sulfo/L-lacto_DH-like_sf"/>
</dbReference>
<dbReference type="Gene3D" id="1.10.1530.10">
    <property type="match status" value="1"/>
</dbReference>
<dbReference type="Pfam" id="PF02615">
    <property type="entry name" value="Ldh_2"/>
    <property type="match status" value="1"/>
</dbReference>
<keyword evidence="2 3" id="KW-0560">Oxidoreductase</keyword>
<comment type="similarity">
    <text evidence="1">Belongs to the LDH2/MDH2 oxidoreductase family.</text>
</comment>
<dbReference type="InterPro" id="IPR043144">
    <property type="entry name" value="Mal/L-sulf/L-lact_DH-like_ah"/>
</dbReference>
<evidence type="ECO:0000256" key="1">
    <source>
        <dbReference type="ARBA" id="ARBA00006056"/>
    </source>
</evidence>
<accession>A0A7W6G8H0</accession>
<reference evidence="3 4" key="1">
    <citation type="submission" date="2020-08" db="EMBL/GenBank/DDBJ databases">
        <title>Genomic Encyclopedia of Type Strains, Phase IV (KMG-IV): sequencing the most valuable type-strain genomes for metagenomic binning, comparative biology and taxonomic classification.</title>
        <authorList>
            <person name="Goeker M."/>
        </authorList>
    </citation>
    <scope>NUCLEOTIDE SEQUENCE [LARGE SCALE GENOMIC DNA]</scope>
    <source>
        <strain evidence="3 4">DSM 26575</strain>
    </source>
</reference>
<comment type="caution">
    <text evidence="3">The sequence shown here is derived from an EMBL/GenBank/DDBJ whole genome shotgun (WGS) entry which is preliminary data.</text>
</comment>
<dbReference type="PANTHER" id="PTHR11091:SF0">
    <property type="entry name" value="MALATE DEHYDROGENASE"/>
    <property type="match status" value="1"/>
</dbReference>
<dbReference type="InterPro" id="IPR043143">
    <property type="entry name" value="Mal/L-sulf/L-lact_DH-like_NADP"/>
</dbReference>
<dbReference type="PANTHER" id="PTHR11091">
    <property type="entry name" value="OXIDOREDUCTASE-RELATED"/>
    <property type="match status" value="1"/>
</dbReference>
<dbReference type="SUPFAM" id="SSF89733">
    <property type="entry name" value="L-sulfolactate dehydrogenase-like"/>
    <property type="match status" value="1"/>
</dbReference>
<evidence type="ECO:0000313" key="3">
    <source>
        <dbReference type="EMBL" id="MBB3962483.1"/>
    </source>
</evidence>
<organism evidence="3 4">
    <name type="scientific">Rhizobium metallidurans</name>
    <dbReference type="NCBI Taxonomy" id="1265931"/>
    <lineage>
        <taxon>Bacteria</taxon>
        <taxon>Pseudomonadati</taxon>
        <taxon>Pseudomonadota</taxon>
        <taxon>Alphaproteobacteria</taxon>
        <taxon>Hyphomicrobiales</taxon>
        <taxon>Rhizobiaceae</taxon>
        <taxon>Rhizobium/Agrobacterium group</taxon>
        <taxon>Rhizobium</taxon>
    </lineage>
</organism>
<protein>
    <submittedName>
        <fullName evidence="3">L-lactate dehydrogenase</fullName>
        <ecNumber evidence="3">1.1.1.27</ecNumber>
    </submittedName>
</protein>
<dbReference type="RefSeq" id="WP_183898230.1">
    <property type="nucleotide sequence ID" value="NZ_JACIDW010000001.1"/>
</dbReference>
<dbReference type="EC" id="1.1.1.27" evidence="3"/>
<dbReference type="Gene3D" id="3.30.1370.60">
    <property type="entry name" value="Hypothetical oxidoreductase yiak, domain 2"/>
    <property type="match status" value="1"/>
</dbReference>
<dbReference type="Proteomes" id="UP000582090">
    <property type="component" value="Unassembled WGS sequence"/>
</dbReference>
<dbReference type="GO" id="GO:0004459">
    <property type="term" value="F:L-lactate dehydrogenase (NAD+) activity"/>
    <property type="evidence" value="ECO:0007669"/>
    <property type="project" value="UniProtKB-EC"/>
</dbReference>
<name>A0A7W6G8H0_9HYPH</name>
<gene>
    <name evidence="3" type="ORF">GGQ67_000101</name>
</gene>